<gene>
    <name evidence="2" type="ORF">AMON00008_LOCUS615</name>
</gene>
<protein>
    <submittedName>
        <fullName evidence="2">Uncharacterized protein</fullName>
    </submittedName>
</protein>
<feature type="compositionally biased region" description="Low complexity" evidence="1">
    <location>
        <begin position="53"/>
        <end position="67"/>
    </location>
</feature>
<accession>A0A7S4UVK7</accession>
<organism evidence="2">
    <name type="scientific">Alexandrium monilatum</name>
    <dbReference type="NCBI Taxonomy" id="311494"/>
    <lineage>
        <taxon>Eukaryota</taxon>
        <taxon>Sar</taxon>
        <taxon>Alveolata</taxon>
        <taxon>Dinophyceae</taxon>
        <taxon>Gonyaulacales</taxon>
        <taxon>Pyrocystaceae</taxon>
        <taxon>Alexandrium</taxon>
    </lineage>
</organism>
<dbReference type="EMBL" id="HBNR01000796">
    <property type="protein sequence ID" value="CAE4560996.1"/>
    <property type="molecule type" value="Transcribed_RNA"/>
</dbReference>
<feature type="compositionally biased region" description="Basic residues" evidence="1">
    <location>
        <begin position="83"/>
        <end position="94"/>
    </location>
</feature>
<feature type="region of interest" description="Disordered" evidence="1">
    <location>
        <begin position="47"/>
        <end position="103"/>
    </location>
</feature>
<proteinExistence type="predicted"/>
<name>A0A7S4UVK7_9DINO</name>
<evidence type="ECO:0000256" key="1">
    <source>
        <dbReference type="SAM" id="MobiDB-lite"/>
    </source>
</evidence>
<reference evidence="2" key="1">
    <citation type="submission" date="2021-01" db="EMBL/GenBank/DDBJ databases">
        <authorList>
            <person name="Corre E."/>
            <person name="Pelletier E."/>
            <person name="Niang G."/>
            <person name="Scheremetjew M."/>
            <person name="Finn R."/>
            <person name="Kale V."/>
            <person name="Holt S."/>
            <person name="Cochrane G."/>
            <person name="Meng A."/>
            <person name="Brown T."/>
            <person name="Cohen L."/>
        </authorList>
    </citation>
    <scope>NUCLEOTIDE SEQUENCE</scope>
    <source>
        <strain evidence="2">CCMP3105</strain>
    </source>
</reference>
<dbReference type="AlphaFoldDB" id="A0A7S4UVK7"/>
<sequence length="116" mass="12012">MQGEEWSLSCNHSWYAAMLTNEAFEKKCASLITGLGASPPQMSNAVQALSGESAASTTSAASSVAASGPRAPQGHGGAERRGGHGHIPRIKRTKSWGGTLSFPAAECNWVPGRAQC</sequence>
<evidence type="ECO:0000313" key="2">
    <source>
        <dbReference type="EMBL" id="CAE4560996.1"/>
    </source>
</evidence>